<name>A0A067JD98_JATCU</name>
<dbReference type="SUPFAM" id="SSF117070">
    <property type="entry name" value="LEA14-like"/>
    <property type="match status" value="1"/>
</dbReference>
<dbReference type="InterPro" id="IPR055301">
    <property type="entry name" value="Lea14-like_2"/>
</dbReference>
<keyword evidence="3" id="KW-1185">Reference proteome</keyword>
<dbReference type="PANTHER" id="PTHR31852">
    <property type="entry name" value="LATE EMBRYOGENESIS ABUNDANT (LEA) HYDROXYPROLINE-RICH GLYCOPROTEIN FAMILY"/>
    <property type="match status" value="1"/>
</dbReference>
<evidence type="ECO:0000313" key="2">
    <source>
        <dbReference type="EMBL" id="KDP21826.1"/>
    </source>
</evidence>
<gene>
    <name evidence="2" type="ORF">JCGZ_00613</name>
</gene>
<dbReference type="AlphaFoldDB" id="A0A067JD98"/>
<proteinExistence type="predicted"/>
<accession>A0A067JD98</accession>
<evidence type="ECO:0000259" key="1">
    <source>
        <dbReference type="Pfam" id="PF03168"/>
    </source>
</evidence>
<protein>
    <recommendedName>
        <fullName evidence="1">Late embryogenesis abundant protein LEA-2 subgroup domain-containing protein</fullName>
    </recommendedName>
</protein>
<organism evidence="2 3">
    <name type="scientific">Jatropha curcas</name>
    <name type="common">Barbados nut</name>
    <dbReference type="NCBI Taxonomy" id="180498"/>
    <lineage>
        <taxon>Eukaryota</taxon>
        <taxon>Viridiplantae</taxon>
        <taxon>Streptophyta</taxon>
        <taxon>Embryophyta</taxon>
        <taxon>Tracheophyta</taxon>
        <taxon>Spermatophyta</taxon>
        <taxon>Magnoliopsida</taxon>
        <taxon>eudicotyledons</taxon>
        <taxon>Gunneridae</taxon>
        <taxon>Pentapetalae</taxon>
        <taxon>rosids</taxon>
        <taxon>fabids</taxon>
        <taxon>Malpighiales</taxon>
        <taxon>Euphorbiaceae</taxon>
        <taxon>Crotonoideae</taxon>
        <taxon>Jatropheae</taxon>
        <taxon>Jatropha</taxon>
    </lineage>
</organism>
<dbReference type="EMBL" id="KK915560">
    <property type="protein sequence ID" value="KDP21826.1"/>
    <property type="molecule type" value="Genomic_DNA"/>
</dbReference>
<reference evidence="2 3" key="1">
    <citation type="journal article" date="2014" name="PLoS ONE">
        <title>Global Analysis of Gene Expression Profiles in Physic Nut (Jatropha curcas L.) Seedlings Exposed to Salt Stress.</title>
        <authorList>
            <person name="Zhang L."/>
            <person name="Zhang C."/>
            <person name="Wu P."/>
            <person name="Chen Y."/>
            <person name="Li M."/>
            <person name="Jiang H."/>
            <person name="Wu G."/>
        </authorList>
    </citation>
    <scope>NUCLEOTIDE SEQUENCE [LARGE SCALE GENOMIC DNA]</scope>
    <source>
        <strain evidence="3">cv. GZQX0401</strain>
        <tissue evidence="2">Young leaves</tissue>
    </source>
</reference>
<evidence type="ECO:0000313" key="3">
    <source>
        <dbReference type="Proteomes" id="UP000027138"/>
    </source>
</evidence>
<sequence>MPMTETGNQSLKAKKRRRCIIIQLVSATLDGISPRLSFPVVNLQLNITLNLNLLLYNPNYASFKHGRGKSILYYNDSQVGEADIEPGYIPSRGSVTFPCRLTVQVDEIASNLASVIRDLLDGEIVMESRTRIPGRATLLGFKRHVVAISRCKFTINVSDMKIENQECKTETKL</sequence>
<dbReference type="Pfam" id="PF03168">
    <property type="entry name" value="LEA_2"/>
    <property type="match status" value="1"/>
</dbReference>
<feature type="domain" description="Late embryogenesis abundant protein LEA-2 subgroup" evidence="1">
    <location>
        <begin position="53"/>
        <end position="148"/>
    </location>
</feature>
<dbReference type="InterPro" id="IPR004864">
    <property type="entry name" value="LEA_2"/>
</dbReference>
<dbReference type="STRING" id="180498.A0A067JD98"/>
<dbReference type="Proteomes" id="UP000027138">
    <property type="component" value="Unassembled WGS sequence"/>
</dbReference>
<dbReference type="Gene3D" id="2.60.40.1820">
    <property type="match status" value="1"/>
</dbReference>
<dbReference type="OrthoDB" id="1910624at2759"/>